<dbReference type="SMART" id="SM00066">
    <property type="entry name" value="GAL4"/>
    <property type="match status" value="1"/>
</dbReference>
<dbReference type="GO" id="GO:0006351">
    <property type="term" value="P:DNA-templated transcription"/>
    <property type="evidence" value="ECO:0007669"/>
    <property type="project" value="InterPro"/>
</dbReference>
<gene>
    <name evidence="9" type="ORF">BN1723_007896</name>
</gene>
<organism evidence="9 10">
    <name type="scientific">Verticillium longisporum</name>
    <name type="common">Verticillium dahliae var. longisporum</name>
    <dbReference type="NCBI Taxonomy" id="100787"/>
    <lineage>
        <taxon>Eukaryota</taxon>
        <taxon>Fungi</taxon>
        <taxon>Dikarya</taxon>
        <taxon>Ascomycota</taxon>
        <taxon>Pezizomycotina</taxon>
        <taxon>Sordariomycetes</taxon>
        <taxon>Hypocreomycetidae</taxon>
        <taxon>Glomerellales</taxon>
        <taxon>Plectosphaerellaceae</taxon>
        <taxon>Verticillium</taxon>
    </lineage>
</organism>
<dbReference type="Gene3D" id="4.10.240.10">
    <property type="entry name" value="Zn(2)-C6 fungal-type DNA-binding domain"/>
    <property type="match status" value="1"/>
</dbReference>
<dbReference type="PANTHER" id="PTHR48022:SF64">
    <property type="entry name" value="MAJOR FACILITATOR SUPERFAMILY (MFS) PROFILE DOMAIN-CONTAINING PROTEIN"/>
    <property type="match status" value="1"/>
</dbReference>
<dbReference type="InterPro" id="IPR005828">
    <property type="entry name" value="MFS_sugar_transport-like"/>
</dbReference>
<keyword evidence="3" id="KW-0479">Metal-binding</keyword>
<comment type="subcellular location">
    <subcellularLocation>
        <location evidence="1">Membrane</location>
        <topology evidence="1">Multi-pass membrane protein</topology>
    </subcellularLocation>
</comment>
<feature type="domain" description="Zn(2)-C6 fungal-type" evidence="8">
    <location>
        <begin position="338"/>
        <end position="370"/>
    </location>
</feature>
<evidence type="ECO:0000313" key="9">
    <source>
        <dbReference type="EMBL" id="CRK48211.1"/>
    </source>
</evidence>
<dbReference type="InterPro" id="IPR036864">
    <property type="entry name" value="Zn2-C6_fun-type_DNA-bd_sf"/>
</dbReference>
<dbReference type="Pfam" id="PF00172">
    <property type="entry name" value="Zn_clus"/>
    <property type="match status" value="1"/>
</dbReference>
<evidence type="ECO:0000256" key="5">
    <source>
        <dbReference type="ARBA" id="ARBA00023136"/>
    </source>
</evidence>
<dbReference type="GO" id="GO:0003677">
    <property type="term" value="F:DNA binding"/>
    <property type="evidence" value="ECO:0007669"/>
    <property type="project" value="InterPro"/>
</dbReference>
<dbReference type="GO" id="GO:0000981">
    <property type="term" value="F:DNA-binding transcription factor activity, RNA polymerase II-specific"/>
    <property type="evidence" value="ECO:0007669"/>
    <property type="project" value="InterPro"/>
</dbReference>
<dbReference type="PROSITE" id="PS50048">
    <property type="entry name" value="ZN2_CY6_FUNGAL_2"/>
    <property type="match status" value="1"/>
</dbReference>
<feature type="transmembrane region" description="Helical" evidence="7">
    <location>
        <begin position="177"/>
        <end position="197"/>
    </location>
</feature>
<evidence type="ECO:0000256" key="3">
    <source>
        <dbReference type="ARBA" id="ARBA00022723"/>
    </source>
</evidence>
<dbReference type="Gene3D" id="1.20.1250.20">
    <property type="entry name" value="MFS general substrate transporter like domains"/>
    <property type="match status" value="2"/>
</dbReference>
<dbReference type="EMBL" id="CVQI01037273">
    <property type="protein sequence ID" value="CRK48211.1"/>
    <property type="molecule type" value="Genomic_DNA"/>
</dbReference>
<dbReference type="GO" id="GO:0008270">
    <property type="term" value="F:zinc ion binding"/>
    <property type="evidence" value="ECO:0007669"/>
    <property type="project" value="InterPro"/>
</dbReference>
<dbReference type="CDD" id="cd00067">
    <property type="entry name" value="GAL4"/>
    <property type="match status" value="1"/>
</dbReference>
<dbReference type="InterPro" id="IPR007219">
    <property type="entry name" value="XnlR_reg_dom"/>
</dbReference>
<dbReference type="GO" id="GO:0005351">
    <property type="term" value="F:carbohydrate:proton symporter activity"/>
    <property type="evidence" value="ECO:0007669"/>
    <property type="project" value="TreeGrafter"/>
</dbReference>
<accession>A0A0G4NPA9</accession>
<proteinExistence type="predicted"/>
<feature type="transmembrane region" description="Helical" evidence="7">
    <location>
        <begin position="137"/>
        <end position="156"/>
    </location>
</feature>
<feature type="transmembrane region" description="Helical" evidence="7">
    <location>
        <begin position="217"/>
        <end position="235"/>
    </location>
</feature>
<evidence type="ECO:0000256" key="2">
    <source>
        <dbReference type="ARBA" id="ARBA00022692"/>
    </source>
</evidence>
<dbReference type="SUPFAM" id="SSF103473">
    <property type="entry name" value="MFS general substrate transporter"/>
    <property type="match status" value="2"/>
</dbReference>
<evidence type="ECO:0000256" key="6">
    <source>
        <dbReference type="ARBA" id="ARBA00023242"/>
    </source>
</evidence>
<dbReference type="Proteomes" id="UP000045706">
    <property type="component" value="Unassembled WGS sequence"/>
</dbReference>
<dbReference type="InterPro" id="IPR001138">
    <property type="entry name" value="Zn2Cys6_DnaBD"/>
</dbReference>
<dbReference type="Pfam" id="PF04082">
    <property type="entry name" value="Fungal_trans"/>
    <property type="match status" value="1"/>
</dbReference>
<reference evidence="10" key="1">
    <citation type="submission" date="2015-05" db="EMBL/GenBank/DDBJ databases">
        <authorList>
            <person name="Fogelqvist Johan"/>
        </authorList>
    </citation>
    <scope>NUCLEOTIDE SEQUENCE [LARGE SCALE GENOMIC DNA]</scope>
</reference>
<name>A0A0G4NPA9_VERLO</name>
<keyword evidence="4 7" id="KW-1133">Transmembrane helix</keyword>
<keyword evidence="2 7" id="KW-0812">Transmembrane</keyword>
<feature type="transmembrane region" description="Helical" evidence="7">
    <location>
        <begin position="247"/>
        <end position="265"/>
    </location>
</feature>
<dbReference type="InterPro" id="IPR050360">
    <property type="entry name" value="MFS_Sugar_Transporters"/>
</dbReference>
<dbReference type="PANTHER" id="PTHR48022">
    <property type="entry name" value="PLASTIDIC GLUCOSE TRANSPORTER 4"/>
    <property type="match status" value="1"/>
</dbReference>
<evidence type="ECO:0000256" key="7">
    <source>
        <dbReference type="SAM" id="Phobius"/>
    </source>
</evidence>
<dbReference type="Pfam" id="PF00083">
    <property type="entry name" value="Sugar_tr"/>
    <property type="match status" value="2"/>
</dbReference>
<evidence type="ECO:0000256" key="4">
    <source>
        <dbReference type="ARBA" id="ARBA00022989"/>
    </source>
</evidence>
<keyword evidence="5 7" id="KW-0472">Membrane</keyword>
<evidence type="ECO:0000256" key="1">
    <source>
        <dbReference type="ARBA" id="ARBA00004141"/>
    </source>
</evidence>
<dbReference type="GO" id="GO:0016020">
    <property type="term" value="C:membrane"/>
    <property type="evidence" value="ECO:0007669"/>
    <property type="project" value="UniProtKB-SubCell"/>
</dbReference>
<sequence length="789" mass="88921">MAQLTRLAKEAPPFYKSHSLLILRLLIILACLMLAVTLDFHAAIMNVTKLCLHGMNVSGVQRDQNDRHGADQRPDSDKPRGVILGLSNAVIELGCTVATPFISSTSKRWARRFGIFFGAVIMLVSGVIQGASVNITMFVVSRFIIAFGLVFANTYAPMLIGELAHPKDWQNERGIKSAGYGAPAMLLPFYVFFNLAFNALLYSYPVEVLPYPIRAEGFSVLMFFNKGSGFVNGFVNPIGLQALGWKYYIVYVVWLVVELACVYLFSPETSGRSLEAIAEVFDGPLLVDAEKTRYVNGLQDVGVILSSDIIIHEMEPYAICCSMHDSRPTSTSTMPRNACTSCRLSKVRCLSQRPGDKCKRCTSRNTTCSYVHARQHYPSPSSASPQSCYALQHETVGLDIGGGRPEEILREAQFAQSLLLLYFSNFGDVHFLFDEEVFLRRYALSEVSEMVLFAMMALSIRFSVAPFREALSPAHRGEILFEHARSLVKEEWDRPSIAAAQAYVLLATYKLLYGGARQAFLYLGFAANMIKVLRLLDTSAEIDPVRLECSRRLASTVALMDRFVSLILRFTPHLTERIPTMMADDDFWALKRREPIVLCRKTSVSQEIVNLSELLVAVSRQNNNSAELRSSFRNRWADEPLQQYTTTNLEYHRQKDSLRSFLHMHMLYHHIGQLLYFSNLGHECHAHARATADIVDYAWREGDFDIHNYMAGQILTLASVVLSHALLMKPSVEDERRKHQCLDEWEAKTTTSQVFEKESLLDEITFLGSQFEKLDYLSAGIVMGPRTIM</sequence>
<dbReference type="CDD" id="cd12148">
    <property type="entry name" value="fungal_TF_MHR"/>
    <property type="match status" value="1"/>
</dbReference>
<evidence type="ECO:0000259" key="8">
    <source>
        <dbReference type="PROSITE" id="PS50048"/>
    </source>
</evidence>
<feature type="transmembrane region" description="Helical" evidence="7">
    <location>
        <begin position="113"/>
        <end position="131"/>
    </location>
</feature>
<evidence type="ECO:0000313" key="10">
    <source>
        <dbReference type="Proteomes" id="UP000045706"/>
    </source>
</evidence>
<dbReference type="InterPro" id="IPR036259">
    <property type="entry name" value="MFS_trans_sf"/>
</dbReference>
<dbReference type="SUPFAM" id="SSF57701">
    <property type="entry name" value="Zn2/Cys6 DNA-binding domain"/>
    <property type="match status" value="1"/>
</dbReference>
<feature type="transmembrane region" description="Helical" evidence="7">
    <location>
        <begin position="21"/>
        <end position="44"/>
    </location>
</feature>
<dbReference type="PROSITE" id="PS00463">
    <property type="entry name" value="ZN2_CY6_FUNGAL_1"/>
    <property type="match status" value="1"/>
</dbReference>
<keyword evidence="6" id="KW-0539">Nucleus</keyword>
<protein>
    <recommendedName>
        <fullName evidence="8">Zn(2)-C6 fungal-type domain-containing protein</fullName>
    </recommendedName>
</protein>
<feature type="transmembrane region" description="Helical" evidence="7">
    <location>
        <begin position="82"/>
        <end position="101"/>
    </location>
</feature>
<dbReference type="AlphaFoldDB" id="A0A0G4NPA9"/>